<dbReference type="InterPro" id="IPR025105">
    <property type="entry name" value="DUF4010"/>
</dbReference>
<dbReference type="EMBL" id="CP021455">
    <property type="protein sequence ID" value="ARU06863.1"/>
    <property type="molecule type" value="Genomic_DNA"/>
</dbReference>
<sequence length="442" mass="46556">MNVSAGLPHAEWPYLQIIVRCVLGLALGLLIGLERERRGKEAGLRTFGFVSILGTIGGALGTPYAVSVLWLTAILLIILNVQSLRTNQGTELTTSAAMLVTALCGVLVGLGHTIAPAAIMVLSTALLAWKERLSGFTMGLTESELRSALLLAILAIVIYPALPVGAVGPWGLVEPRAAWVTVILIAAIGFFNYVIWKIYGARGTEISGFFGGLVNSTFTVIELTTRVRQIGASFVETAYRGILLAVTAMVVRNATLLLLLAPMALVGSVPAYALMLAACVLLVVISYRTPLAGQAGAPALTLDLPFSLPQALKYGFLFLVLHVLGGMTERQFGDLGFYFICVVGGALSSASAVAAAAALSAQGSITPTVAGTGAVIASFTSIAFTLVFITRARNKALMSRMVWSMGWVALAGVAGVLLSHLAEPWIMHWVPRLTGLPDLPRR</sequence>
<keyword evidence="4 7" id="KW-0812">Transmembrane</keyword>
<evidence type="ECO:0000259" key="8">
    <source>
        <dbReference type="Pfam" id="PF02308"/>
    </source>
</evidence>
<dbReference type="Pfam" id="PF13194">
    <property type="entry name" value="DUF4010"/>
    <property type="match status" value="1"/>
</dbReference>
<keyword evidence="6 7" id="KW-0472">Membrane</keyword>
<dbReference type="Proteomes" id="UP000196138">
    <property type="component" value="Chromosome"/>
</dbReference>
<keyword evidence="11" id="KW-1185">Reference proteome</keyword>
<dbReference type="PRINTS" id="PR01837">
    <property type="entry name" value="MGTCSAPBPROT"/>
</dbReference>
<evidence type="ECO:0000256" key="3">
    <source>
        <dbReference type="ARBA" id="ARBA00022475"/>
    </source>
</evidence>
<proteinExistence type="inferred from homology"/>
<dbReference type="PANTHER" id="PTHR39084:SF1">
    <property type="entry name" value="DUF4010 DOMAIN-CONTAINING PROTEIN"/>
    <property type="match status" value="1"/>
</dbReference>
<organism evidence="10 11">
    <name type="scientific">Comamonas serinivorans</name>
    <dbReference type="NCBI Taxonomy" id="1082851"/>
    <lineage>
        <taxon>Bacteria</taxon>
        <taxon>Pseudomonadati</taxon>
        <taxon>Pseudomonadota</taxon>
        <taxon>Betaproteobacteria</taxon>
        <taxon>Burkholderiales</taxon>
        <taxon>Comamonadaceae</taxon>
        <taxon>Comamonas</taxon>
    </lineage>
</organism>
<evidence type="ECO:0000256" key="4">
    <source>
        <dbReference type="ARBA" id="ARBA00022692"/>
    </source>
</evidence>
<feature type="transmembrane region" description="Helical" evidence="7">
    <location>
        <begin position="311"/>
        <end position="328"/>
    </location>
</feature>
<evidence type="ECO:0000256" key="6">
    <source>
        <dbReference type="ARBA" id="ARBA00023136"/>
    </source>
</evidence>
<comment type="subcellular location">
    <subcellularLocation>
        <location evidence="1">Cell membrane</location>
        <topology evidence="1">Multi-pass membrane protein</topology>
    </subcellularLocation>
</comment>
<evidence type="ECO:0000259" key="9">
    <source>
        <dbReference type="Pfam" id="PF13194"/>
    </source>
</evidence>
<keyword evidence="3" id="KW-1003">Cell membrane</keyword>
<feature type="transmembrane region" description="Helical" evidence="7">
    <location>
        <begin position="335"/>
        <end position="359"/>
    </location>
</feature>
<dbReference type="AlphaFoldDB" id="A0A1Y0ETD6"/>
<feature type="transmembrane region" description="Helical" evidence="7">
    <location>
        <begin position="99"/>
        <end position="127"/>
    </location>
</feature>
<dbReference type="Pfam" id="PF02308">
    <property type="entry name" value="MgtC"/>
    <property type="match status" value="1"/>
</dbReference>
<evidence type="ECO:0000313" key="10">
    <source>
        <dbReference type="EMBL" id="ARU06863.1"/>
    </source>
</evidence>
<dbReference type="PANTHER" id="PTHR39084">
    <property type="entry name" value="MEMBRANE PROTEIN-RELATED"/>
    <property type="match status" value="1"/>
</dbReference>
<dbReference type="OrthoDB" id="9813718at2"/>
<evidence type="ECO:0000256" key="2">
    <source>
        <dbReference type="ARBA" id="ARBA00009298"/>
    </source>
</evidence>
<reference evidence="10 11" key="1">
    <citation type="submission" date="2017-05" db="EMBL/GenBank/DDBJ databases">
        <authorList>
            <person name="Song R."/>
            <person name="Chenine A.L."/>
            <person name="Ruprecht R.M."/>
        </authorList>
    </citation>
    <scope>NUCLEOTIDE SEQUENCE [LARGE SCALE GENOMIC DNA]</scope>
    <source>
        <strain evidence="10 11">DSM 26136</strain>
    </source>
</reference>
<feature type="transmembrane region" description="Helical" evidence="7">
    <location>
        <begin position="46"/>
        <end position="79"/>
    </location>
</feature>
<accession>A0A1Y0ETD6</accession>
<feature type="domain" description="DUF4010" evidence="9">
    <location>
        <begin position="183"/>
        <end position="389"/>
    </location>
</feature>
<feature type="transmembrane region" description="Helical" evidence="7">
    <location>
        <begin position="12"/>
        <end position="34"/>
    </location>
</feature>
<feature type="transmembrane region" description="Helical" evidence="7">
    <location>
        <begin position="177"/>
        <end position="196"/>
    </location>
</feature>
<name>A0A1Y0ETD6_9BURK</name>
<comment type="similarity">
    <text evidence="2">Belongs to the MgtC/SapB family.</text>
</comment>
<dbReference type="KEGG" id="cser:CCO03_13855"/>
<feature type="transmembrane region" description="Helical" evidence="7">
    <location>
        <begin position="365"/>
        <end position="389"/>
    </location>
</feature>
<feature type="transmembrane region" description="Helical" evidence="7">
    <location>
        <begin position="208"/>
        <end position="227"/>
    </location>
</feature>
<dbReference type="InterPro" id="IPR003416">
    <property type="entry name" value="MgtC/SapB/SrpB/YhiD_fam"/>
</dbReference>
<feature type="transmembrane region" description="Helical" evidence="7">
    <location>
        <begin position="148"/>
        <end position="171"/>
    </location>
</feature>
<feature type="transmembrane region" description="Helical" evidence="7">
    <location>
        <begin position="239"/>
        <end position="260"/>
    </location>
</feature>
<keyword evidence="5 7" id="KW-1133">Transmembrane helix</keyword>
<dbReference type="InterPro" id="IPR049177">
    <property type="entry name" value="MgtC_SapB_SrpB_YhiD_N"/>
</dbReference>
<evidence type="ECO:0000256" key="5">
    <source>
        <dbReference type="ARBA" id="ARBA00022989"/>
    </source>
</evidence>
<gene>
    <name evidence="10" type="ORF">CCO03_13855</name>
</gene>
<evidence type="ECO:0000313" key="11">
    <source>
        <dbReference type="Proteomes" id="UP000196138"/>
    </source>
</evidence>
<evidence type="ECO:0000256" key="1">
    <source>
        <dbReference type="ARBA" id="ARBA00004651"/>
    </source>
</evidence>
<feature type="transmembrane region" description="Helical" evidence="7">
    <location>
        <begin position="401"/>
        <end position="422"/>
    </location>
</feature>
<feature type="transmembrane region" description="Helical" evidence="7">
    <location>
        <begin position="272"/>
        <end position="291"/>
    </location>
</feature>
<evidence type="ECO:0000256" key="7">
    <source>
        <dbReference type="SAM" id="Phobius"/>
    </source>
</evidence>
<feature type="domain" description="MgtC/SapB/SrpB/YhiD N-terminal" evidence="8">
    <location>
        <begin position="23"/>
        <end position="134"/>
    </location>
</feature>
<dbReference type="GO" id="GO:0005886">
    <property type="term" value="C:plasma membrane"/>
    <property type="evidence" value="ECO:0007669"/>
    <property type="project" value="UniProtKB-SubCell"/>
</dbReference>
<protein>
    <submittedName>
        <fullName evidence="10">Magnesium transporter accessory protein</fullName>
    </submittedName>
</protein>